<evidence type="ECO:0000313" key="3">
    <source>
        <dbReference type="Proteomes" id="UP001141327"/>
    </source>
</evidence>
<dbReference type="EMBL" id="JAPMOS010000010">
    <property type="protein sequence ID" value="KAJ4460924.1"/>
    <property type="molecule type" value="Genomic_DNA"/>
</dbReference>
<sequence>MWVCDPRAEASRIASATPLFTPPSAPASRDPGPLPRAESPLASRVDMAPTDSPPPAPGPPKFLLRYPQSSPHHEASSSSPLSSDHPCAGSGHSDGADGDGSLHSEDAATVGLGGGMEAEPEDPRPPDRAASPPEMSPEMETARSILAQITPRVAAPSSLSARGSADPHSTVAALRAQYAGLLLGPPDGAAPAPSQPKVGEAPPAHQTADAAELNDDDEGKGDEGDNAEEEEEEEEDGGEEEEEEEENVQPGGIDPSAKGRPDAAV</sequence>
<feature type="compositionally biased region" description="Low complexity" evidence="1">
    <location>
        <begin position="76"/>
        <end position="93"/>
    </location>
</feature>
<accession>A0ABQ8UU84</accession>
<evidence type="ECO:0000313" key="2">
    <source>
        <dbReference type="EMBL" id="KAJ4460924.1"/>
    </source>
</evidence>
<evidence type="ECO:0000256" key="1">
    <source>
        <dbReference type="SAM" id="MobiDB-lite"/>
    </source>
</evidence>
<feature type="compositionally biased region" description="Basic and acidic residues" evidence="1">
    <location>
        <begin position="1"/>
        <end position="10"/>
    </location>
</feature>
<organism evidence="2 3">
    <name type="scientific">Paratrimastix pyriformis</name>
    <dbReference type="NCBI Taxonomy" id="342808"/>
    <lineage>
        <taxon>Eukaryota</taxon>
        <taxon>Metamonada</taxon>
        <taxon>Preaxostyla</taxon>
        <taxon>Paratrimastigidae</taxon>
        <taxon>Paratrimastix</taxon>
    </lineage>
</organism>
<dbReference type="Proteomes" id="UP001141327">
    <property type="component" value="Unassembled WGS sequence"/>
</dbReference>
<gene>
    <name evidence="2" type="ORF">PAPYR_2770</name>
</gene>
<comment type="caution">
    <text evidence="2">The sequence shown here is derived from an EMBL/GenBank/DDBJ whole genome shotgun (WGS) entry which is preliminary data.</text>
</comment>
<feature type="compositionally biased region" description="Pro residues" evidence="1">
    <location>
        <begin position="51"/>
        <end position="60"/>
    </location>
</feature>
<feature type="compositionally biased region" description="Low complexity" evidence="1">
    <location>
        <begin position="182"/>
        <end position="192"/>
    </location>
</feature>
<reference evidence="2" key="1">
    <citation type="journal article" date="2022" name="bioRxiv">
        <title>Genomics of Preaxostyla Flagellates Illuminates Evolutionary Transitions and the Path Towards Mitochondrial Loss.</title>
        <authorList>
            <person name="Novak L.V.F."/>
            <person name="Treitli S.C."/>
            <person name="Pyrih J."/>
            <person name="Halakuc P."/>
            <person name="Pipaliya S.V."/>
            <person name="Vacek V."/>
            <person name="Brzon O."/>
            <person name="Soukal P."/>
            <person name="Eme L."/>
            <person name="Dacks J.B."/>
            <person name="Karnkowska A."/>
            <person name="Elias M."/>
            <person name="Hampl V."/>
        </authorList>
    </citation>
    <scope>NUCLEOTIDE SEQUENCE</scope>
    <source>
        <strain evidence="2">RCP-MX</strain>
    </source>
</reference>
<name>A0ABQ8UU84_9EUKA</name>
<keyword evidence="3" id="KW-1185">Reference proteome</keyword>
<feature type="region of interest" description="Disordered" evidence="1">
    <location>
        <begin position="182"/>
        <end position="265"/>
    </location>
</feature>
<feature type="compositionally biased region" description="Acidic residues" evidence="1">
    <location>
        <begin position="212"/>
        <end position="247"/>
    </location>
</feature>
<feature type="region of interest" description="Disordered" evidence="1">
    <location>
        <begin position="1"/>
        <end position="170"/>
    </location>
</feature>
<proteinExistence type="predicted"/>
<protein>
    <submittedName>
        <fullName evidence="2">Uncharacterized protein</fullName>
    </submittedName>
</protein>